<dbReference type="GO" id="GO:0061798">
    <property type="term" value="F:GTP 3',8'-cyclase activity"/>
    <property type="evidence" value="ECO:0007669"/>
    <property type="project" value="UniProtKB-UniRule"/>
</dbReference>
<dbReference type="InterPro" id="IPR013483">
    <property type="entry name" value="MoaA"/>
</dbReference>
<dbReference type="EMBL" id="WLYK01000012">
    <property type="protein sequence ID" value="MTD17007.1"/>
    <property type="molecule type" value="Genomic_DNA"/>
</dbReference>
<keyword evidence="7 12" id="KW-0411">Iron-sulfur</keyword>
<keyword evidence="6 12" id="KW-0408">Iron</keyword>
<feature type="binding site" evidence="12">
    <location>
        <position position="310"/>
    </location>
    <ligand>
        <name>[4Fe-4S] cluster</name>
        <dbReference type="ChEBI" id="CHEBI:49883"/>
        <label>2</label>
        <note>4Fe-4S-substrate</note>
    </ligand>
</feature>
<keyword evidence="5 12" id="KW-0547">Nucleotide-binding</keyword>
<evidence type="ECO:0000256" key="1">
    <source>
        <dbReference type="ARBA" id="ARBA00012167"/>
    </source>
</evidence>
<dbReference type="GO" id="GO:0005525">
    <property type="term" value="F:GTP binding"/>
    <property type="evidence" value="ECO:0007669"/>
    <property type="project" value="UniProtKB-UniRule"/>
</dbReference>
<dbReference type="SFLD" id="SFLDS00029">
    <property type="entry name" value="Radical_SAM"/>
    <property type="match status" value="1"/>
</dbReference>
<evidence type="ECO:0000256" key="9">
    <source>
        <dbReference type="ARBA" id="ARBA00023150"/>
    </source>
</evidence>
<proteinExistence type="inferred from homology"/>
<dbReference type="InterPro" id="IPR006638">
    <property type="entry name" value="Elp3/MiaA/NifB-like_rSAM"/>
</dbReference>
<dbReference type="InterPro" id="IPR013785">
    <property type="entry name" value="Aldolase_TIM"/>
</dbReference>
<evidence type="ECO:0000256" key="6">
    <source>
        <dbReference type="ARBA" id="ARBA00023004"/>
    </source>
</evidence>
<dbReference type="PANTHER" id="PTHR22960">
    <property type="entry name" value="MOLYBDOPTERIN COFACTOR SYNTHESIS PROTEIN A"/>
    <property type="match status" value="1"/>
</dbReference>
<dbReference type="CDD" id="cd01335">
    <property type="entry name" value="Radical_SAM"/>
    <property type="match status" value="1"/>
</dbReference>
<protein>
    <recommendedName>
        <fullName evidence="1 12">GTP 3',8-cyclase</fullName>
        <ecNumber evidence="1 12">4.1.99.22</ecNumber>
    </recommendedName>
    <alternativeName>
        <fullName evidence="12">Molybdenum cofactor biosynthesis protein A</fullName>
    </alternativeName>
</protein>
<feature type="binding site" evidence="12">
    <location>
        <position position="54"/>
    </location>
    <ligand>
        <name>[4Fe-4S] cluster</name>
        <dbReference type="ChEBI" id="CHEBI:49883"/>
        <label>1</label>
        <note>4Fe-4S-S-AdoMet</note>
    </ligand>
</feature>
<dbReference type="SUPFAM" id="SSF102114">
    <property type="entry name" value="Radical SAM enzymes"/>
    <property type="match status" value="1"/>
</dbReference>
<evidence type="ECO:0000256" key="12">
    <source>
        <dbReference type="HAMAP-Rule" id="MF_01225"/>
    </source>
</evidence>
<dbReference type="GO" id="GO:1904047">
    <property type="term" value="F:S-adenosyl-L-methionine binding"/>
    <property type="evidence" value="ECO:0007669"/>
    <property type="project" value="UniProtKB-UniRule"/>
</dbReference>
<evidence type="ECO:0000313" key="16">
    <source>
        <dbReference type="Proteomes" id="UP000460221"/>
    </source>
</evidence>
<dbReference type="SFLD" id="SFLDG01383">
    <property type="entry name" value="cyclic_pyranopterin_phosphate"/>
    <property type="match status" value="1"/>
</dbReference>
<evidence type="ECO:0000256" key="3">
    <source>
        <dbReference type="ARBA" id="ARBA00022691"/>
    </source>
</evidence>
<evidence type="ECO:0000256" key="8">
    <source>
        <dbReference type="ARBA" id="ARBA00023134"/>
    </source>
</evidence>
<dbReference type="Proteomes" id="UP000460221">
    <property type="component" value="Unassembled WGS sequence"/>
</dbReference>
<feature type="binding site" evidence="12">
    <location>
        <position position="98"/>
    </location>
    <ligand>
        <name>GTP</name>
        <dbReference type="ChEBI" id="CHEBI:37565"/>
    </ligand>
</feature>
<dbReference type="RefSeq" id="WP_154770997.1">
    <property type="nucleotide sequence ID" value="NZ_WLYK01000012.1"/>
</dbReference>
<feature type="binding site" evidence="12">
    <location>
        <position position="58"/>
    </location>
    <ligand>
        <name>[4Fe-4S] cluster</name>
        <dbReference type="ChEBI" id="CHEBI:49883"/>
        <label>1</label>
        <note>4Fe-4S-S-AdoMet</note>
    </ligand>
</feature>
<feature type="binding site" evidence="12">
    <location>
        <position position="102"/>
    </location>
    <ligand>
        <name>S-adenosyl-L-methionine</name>
        <dbReference type="ChEBI" id="CHEBI:59789"/>
    </ligand>
</feature>
<comment type="function">
    <text evidence="12">Catalyzes the cyclization of GTP to (8S)-3',8-cyclo-7,8-dihydroguanosine 5'-triphosphate.</text>
</comment>
<keyword evidence="3 12" id="KW-0949">S-adenosyl-L-methionine</keyword>
<comment type="pathway">
    <text evidence="12">Cofactor biosynthesis; molybdopterin biosynthesis.</text>
</comment>
<keyword evidence="2 12" id="KW-0004">4Fe-4S</keyword>
<dbReference type="InterPro" id="IPR050105">
    <property type="entry name" value="MoCo_biosynth_MoaA/MoaC"/>
</dbReference>
<dbReference type="EC" id="4.1.99.22" evidence="1 12"/>
<comment type="caution">
    <text evidence="15">The sequence shown here is derived from an EMBL/GenBank/DDBJ whole genome shotgun (WGS) entry which is preliminary data.</text>
</comment>
<dbReference type="HAMAP" id="MF_01225_B">
    <property type="entry name" value="MoaA_B"/>
    <property type="match status" value="1"/>
</dbReference>
<dbReference type="NCBIfam" id="TIGR02666">
    <property type="entry name" value="moaA"/>
    <property type="match status" value="1"/>
</dbReference>
<dbReference type="PROSITE" id="PS01305">
    <property type="entry name" value="MOAA_NIFB_PQQE"/>
    <property type="match status" value="1"/>
</dbReference>
<feature type="binding site" evidence="12">
    <location>
        <position position="60"/>
    </location>
    <ligand>
        <name>S-adenosyl-L-methionine</name>
        <dbReference type="ChEBI" id="CHEBI:59789"/>
    </ligand>
</feature>
<dbReference type="InterPro" id="IPR010505">
    <property type="entry name" value="MoaA_twitch"/>
</dbReference>
<keyword evidence="9 12" id="KW-0501">Molybdenum cofactor biosynthesis</keyword>
<evidence type="ECO:0000259" key="14">
    <source>
        <dbReference type="PROSITE" id="PS51918"/>
    </source>
</evidence>
<evidence type="ECO:0000256" key="2">
    <source>
        <dbReference type="ARBA" id="ARBA00022485"/>
    </source>
</evidence>
<dbReference type="SFLD" id="SFLDG01067">
    <property type="entry name" value="SPASM/twitch_domain_containing"/>
    <property type="match status" value="1"/>
</dbReference>
<dbReference type="Gene3D" id="3.20.20.70">
    <property type="entry name" value="Aldolase class I"/>
    <property type="match status" value="1"/>
</dbReference>
<organism evidence="15 16">
    <name type="scientific">Nakamurella alba</name>
    <dbReference type="NCBI Taxonomy" id="2665158"/>
    <lineage>
        <taxon>Bacteria</taxon>
        <taxon>Bacillati</taxon>
        <taxon>Actinomycetota</taxon>
        <taxon>Actinomycetes</taxon>
        <taxon>Nakamurellales</taxon>
        <taxon>Nakamurellaceae</taxon>
        <taxon>Nakamurella</taxon>
    </lineage>
</organism>
<name>A0A7K1FS79_9ACTN</name>
<sequence>MSTVALGLPRPGVRPGRAGDVSAVADPSRPASPYLLDRFGRRARDLRVSLTDRCNLRCTYCMPAEGLDWMPQDQVLSDDELLRLMRVAVERLGVEEIRFTGGEPLLRKGIVDLVRETALLRPRPEISLTTNGIGFARRAADFADAGLDRINISLDTLRSDTFTTLTRRPRHADVLAALAAATEAGLRPVKINAVLLRGVNDHEAVDLLAFALEHGYHLRFIEQMPLDAGHSWQRSSMITADEIQQRLQERFELLPHPAPRDGAPAELFDVAGYSTDGAPATVGIIASVTRPFCGDCDRTRLTADGQIRNCLFARSETDLRAALRSGADDEQLADLWRGAMWSKLPGHGIDDPSFLQPDRPMSAIGG</sequence>
<dbReference type="PANTHER" id="PTHR22960:SF0">
    <property type="entry name" value="MOLYBDENUM COFACTOR BIOSYNTHESIS PROTEIN 1"/>
    <property type="match status" value="1"/>
</dbReference>
<evidence type="ECO:0000256" key="7">
    <source>
        <dbReference type="ARBA" id="ARBA00023014"/>
    </source>
</evidence>
<dbReference type="CDD" id="cd21117">
    <property type="entry name" value="Twitch_MoaA"/>
    <property type="match status" value="1"/>
</dbReference>
<dbReference type="GO" id="GO:0006777">
    <property type="term" value="P:Mo-molybdopterin cofactor biosynthetic process"/>
    <property type="evidence" value="ECO:0007669"/>
    <property type="project" value="UniProtKB-UniRule"/>
</dbReference>
<keyword evidence="16" id="KW-1185">Reference proteome</keyword>
<feature type="domain" description="Radical SAM core" evidence="14">
    <location>
        <begin position="38"/>
        <end position="264"/>
    </location>
</feature>
<comment type="cofactor">
    <cofactor evidence="12">
        <name>[4Fe-4S] cluster</name>
        <dbReference type="ChEBI" id="CHEBI:49883"/>
    </cofactor>
    <text evidence="12">Binds 2 [4Fe-4S] clusters. Binds 1 [4Fe-4S] cluster coordinated with 3 cysteines and an exchangeable S-adenosyl-L-methionine and 1 [4Fe-4S] cluster coordinated with 3 cysteines and the GTP-derived substrate.</text>
</comment>
<dbReference type="InterPro" id="IPR058240">
    <property type="entry name" value="rSAM_sf"/>
</dbReference>
<evidence type="ECO:0000256" key="13">
    <source>
        <dbReference type="SAM" id="MobiDB-lite"/>
    </source>
</evidence>
<feature type="binding site" evidence="12">
    <location>
        <position position="190"/>
    </location>
    <ligand>
        <name>GTP</name>
        <dbReference type="ChEBI" id="CHEBI:37565"/>
    </ligand>
</feature>
<feature type="binding site" evidence="12">
    <location>
        <position position="47"/>
    </location>
    <ligand>
        <name>GTP</name>
        <dbReference type="ChEBI" id="CHEBI:37565"/>
    </ligand>
</feature>
<dbReference type="PROSITE" id="PS51918">
    <property type="entry name" value="RADICAL_SAM"/>
    <property type="match status" value="1"/>
</dbReference>
<comment type="similarity">
    <text evidence="12">Belongs to the radical SAM superfamily. MoaA family.</text>
</comment>
<evidence type="ECO:0000256" key="11">
    <source>
        <dbReference type="ARBA" id="ARBA00048697"/>
    </source>
</evidence>
<dbReference type="GO" id="GO:0051539">
    <property type="term" value="F:4 iron, 4 sulfur cluster binding"/>
    <property type="evidence" value="ECO:0007669"/>
    <property type="project" value="UniProtKB-UniRule"/>
</dbReference>
<dbReference type="Pfam" id="PF04055">
    <property type="entry name" value="Radical_SAM"/>
    <property type="match status" value="1"/>
</dbReference>
<evidence type="ECO:0000256" key="10">
    <source>
        <dbReference type="ARBA" id="ARBA00023239"/>
    </source>
</evidence>
<dbReference type="InterPro" id="IPR000385">
    <property type="entry name" value="MoaA_NifB_PqqE_Fe-S-bd_CS"/>
</dbReference>
<feature type="binding site" evidence="12">
    <location>
        <position position="61"/>
    </location>
    <ligand>
        <name>[4Fe-4S] cluster</name>
        <dbReference type="ChEBI" id="CHEBI:49883"/>
        <label>1</label>
        <note>4Fe-4S-S-AdoMet</note>
    </ligand>
</feature>
<dbReference type="SMART" id="SM00729">
    <property type="entry name" value="Elp3"/>
    <property type="match status" value="1"/>
</dbReference>
<feature type="binding site" evidence="12">
    <location>
        <position position="153"/>
    </location>
    <ligand>
        <name>S-adenosyl-L-methionine</name>
        <dbReference type="ChEBI" id="CHEBI:59789"/>
    </ligand>
</feature>
<comment type="subunit">
    <text evidence="12">Monomer and homodimer.</text>
</comment>
<accession>A0A7K1FS79</accession>
<evidence type="ECO:0000256" key="4">
    <source>
        <dbReference type="ARBA" id="ARBA00022723"/>
    </source>
</evidence>
<keyword evidence="10 12" id="KW-0456">Lyase</keyword>
<feature type="binding site" evidence="12">
    <location>
        <begin position="298"/>
        <end position="300"/>
    </location>
    <ligand>
        <name>GTP</name>
        <dbReference type="ChEBI" id="CHEBI:37565"/>
    </ligand>
</feature>
<dbReference type="GO" id="GO:0046872">
    <property type="term" value="F:metal ion binding"/>
    <property type="evidence" value="ECO:0007669"/>
    <property type="project" value="UniProtKB-KW"/>
</dbReference>
<keyword evidence="8 12" id="KW-0342">GTP-binding</keyword>
<dbReference type="UniPathway" id="UPA00344"/>
<dbReference type="Pfam" id="PF06463">
    <property type="entry name" value="Mob_synth_C"/>
    <property type="match status" value="1"/>
</dbReference>
<gene>
    <name evidence="12 15" type="primary">moaA</name>
    <name evidence="15" type="ORF">GIS00_24020</name>
</gene>
<dbReference type="AlphaFoldDB" id="A0A7K1FS79"/>
<dbReference type="SFLD" id="SFLDG01386">
    <property type="entry name" value="main_SPASM_domain-containing"/>
    <property type="match status" value="1"/>
</dbReference>
<feature type="region of interest" description="Disordered" evidence="13">
    <location>
        <begin position="1"/>
        <end position="26"/>
    </location>
</feature>
<evidence type="ECO:0000256" key="5">
    <source>
        <dbReference type="ARBA" id="ARBA00022741"/>
    </source>
</evidence>
<feature type="binding site" evidence="12">
    <location>
        <position position="224"/>
    </location>
    <ligand>
        <name>S-adenosyl-L-methionine</name>
        <dbReference type="ChEBI" id="CHEBI:59789"/>
    </ligand>
</feature>
<evidence type="ECO:0000313" key="15">
    <source>
        <dbReference type="EMBL" id="MTD17007.1"/>
    </source>
</evidence>
<feature type="binding site" evidence="12">
    <location>
        <position position="293"/>
    </location>
    <ligand>
        <name>[4Fe-4S] cluster</name>
        <dbReference type="ChEBI" id="CHEBI:49883"/>
        <label>2</label>
        <note>4Fe-4S-substrate</note>
    </ligand>
</feature>
<dbReference type="InterPro" id="IPR007197">
    <property type="entry name" value="rSAM"/>
</dbReference>
<dbReference type="GO" id="GO:0061799">
    <property type="term" value="F:cyclic pyranopterin monophosphate synthase activity"/>
    <property type="evidence" value="ECO:0007669"/>
    <property type="project" value="TreeGrafter"/>
</dbReference>
<reference evidence="15 16" key="1">
    <citation type="submission" date="2019-11" db="EMBL/GenBank/DDBJ databases">
        <authorList>
            <person name="Jiang L.-Q."/>
        </authorList>
    </citation>
    <scope>NUCLEOTIDE SEQUENCE [LARGE SCALE GENOMIC DNA]</scope>
    <source>
        <strain evidence="15 16">YIM 132087</strain>
    </source>
</reference>
<comment type="catalytic activity">
    <reaction evidence="11 12">
        <text>GTP + AH2 + S-adenosyl-L-methionine = (8S)-3',8-cyclo-7,8-dihydroguanosine 5'-triphosphate + 5'-deoxyadenosine + L-methionine + A + H(+)</text>
        <dbReference type="Rhea" id="RHEA:49576"/>
        <dbReference type="ChEBI" id="CHEBI:13193"/>
        <dbReference type="ChEBI" id="CHEBI:15378"/>
        <dbReference type="ChEBI" id="CHEBI:17319"/>
        <dbReference type="ChEBI" id="CHEBI:17499"/>
        <dbReference type="ChEBI" id="CHEBI:37565"/>
        <dbReference type="ChEBI" id="CHEBI:57844"/>
        <dbReference type="ChEBI" id="CHEBI:59789"/>
        <dbReference type="ChEBI" id="CHEBI:131766"/>
        <dbReference type="EC" id="4.1.99.22"/>
    </reaction>
</comment>
<feature type="binding site" evidence="12">
    <location>
        <position position="129"/>
    </location>
    <ligand>
        <name>GTP</name>
        <dbReference type="ChEBI" id="CHEBI:37565"/>
    </ligand>
</feature>
<keyword evidence="4 12" id="KW-0479">Metal-binding</keyword>
<dbReference type="InterPro" id="IPR040064">
    <property type="entry name" value="MoaA-like"/>
</dbReference>
<feature type="binding site" evidence="12">
    <location>
        <position position="296"/>
    </location>
    <ligand>
        <name>[4Fe-4S] cluster</name>
        <dbReference type="ChEBI" id="CHEBI:49883"/>
        <label>2</label>
        <note>4Fe-4S-substrate</note>
    </ligand>
</feature>